<dbReference type="AlphaFoldDB" id="A0A9P5ADL7"/>
<name>A0A9P5ADL7_9HYPO</name>
<reference evidence="2" key="2">
    <citation type="submission" date="2020-02" db="EMBL/GenBank/DDBJ databases">
        <title>Identification and distribution of gene clusters putatively required for synthesis of sphingolipid metabolism inhibitors in phylogenetically diverse species of the filamentous fungus Fusarium.</title>
        <authorList>
            <person name="Kim H.-S."/>
            <person name="Busman M."/>
            <person name="Brown D.W."/>
            <person name="Divon H."/>
            <person name="Uhlig S."/>
            <person name="Proctor R.H."/>
        </authorList>
    </citation>
    <scope>NUCLEOTIDE SEQUENCE</scope>
    <source>
        <strain evidence="2">NRRL 25174</strain>
    </source>
</reference>
<comment type="caution">
    <text evidence="2">The sequence shown here is derived from an EMBL/GenBank/DDBJ whole genome shotgun (WGS) entry which is preliminary data.</text>
</comment>
<feature type="region of interest" description="Disordered" evidence="1">
    <location>
        <begin position="29"/>
        <end position="49"/>
    </location>
</feature>
<evidence type="ECO:0000313" key="3">
    <source>
        <dbReference type="Proteomes" id="UP000730481"/>
    </source>
</evidence>
<dbReference type="Proteomes" id="UP000730481">
    <property type="component" value="Unassembled WGS sequence"/>
</dbReference>
<organism evidence="2 3">
    <name type="scientific">Fusarium beomiforme</name>
    <dbReference type="NCBI Taxonomy" id="44412"/>
    <lineage>
        <taxon>Eukaryota</taxon>
        <taxon>Fungi</taxon>
        <taxon>Dikarya</taxon>
        <taxon>Ascomycota</taxon>
        <taxon>Pezizomycotina</taxon>
        <taxon>Sordariomycetes</taxon>
        <taxon>Hypocreomycetidae</taxon>
        <taxon>Hypocreales</taxon>
        <taxon>Nectriaceae</taxon>
        <taxon>Fusarium</taxon>
        <taxon>Fusarium burgessii species complex</taxon>
    </lineage>
</organism>
<proteinExistence type="predicted"/>
<dbReference type="EMBL" id="PVQB02000521">
    <property type="protein sequence ID" value="KAF4335992.1"/>
    <property type="molecule type" value="Genomic_DNA"/>
</dbReference>
<gene>
    <name evidence="2" type="ORF">FBEOM_10125</name>
</gene>
<sequence length="76" mass="8774">MEANMFTQIHYLSTVMLLNQIGRLQESNVPSRSIETTPAETEADKNTPDMLEADCIVELHSSMWLLMEEYMLHQES</sequence>
<keyword evidence="3" id="KW-1185">Reference proteome</keyword>
<feature type="compositionally biased region" description="Polar residues" evidence="1">
    <location>
        <begin position="29"/>
        <end position="39"/>
    </location>
</feature>
<evidence type="ECO:0000256" key="1">
    <source>
        <dbReference type="SAM" id="MobiDB-lite"/>
    </source>
</evidence>
<evidence type="ECO:0000313" key="2">
    <source>
        <dbReference type="EMBL" id="KAF4335992.1"/>
    </source>
</evidence>
<accession>A0A9P5ADL7</accession>
<protein>
    <submittedName>
        <fullName evidence="2">Uncharacterized protein</fullName>
    </submittedName>
</protein>
<reference evidence="2" key="1">
    <citation type="journal article" date="2017" name="Mycologia">
        <title>Fusarium algeriense, sp. nov., a novel toxigenic crown rot pathogen of durum wheat from Algeria is nested in the Fusarium burgessii species complex.</title>
        <authorList>
            <person name="Laraba I."/>
            <person name="Keddad A."/>
            <person name="Boureghda H."/>
            <person name="Abdallah N."/>
            <person name="Vaughan M.M."/>
            <person name="Proctor R.H."/>
            <person name="Busman M."/>
            <person name="O'Donnell K."/>
        </authorList>
    </citation>
    <scope>NUCLEOTIDE SEQUENCE</scope>
    <source>
        <strain evidence="2">NRRL 25174</strain>
    </source>
</reference>